<comment type="caution">
    <text evidence="6">The sequence shown here is derived from an EMBL/GenBank/DDBJ whole genome shotgun (WGS) entry which is preliminary data.</text>
</comment>
<dbReference type="SUPFAM" id="SSF46785">
    <property type="entry name" value="Winged helix' DNA-binding domain"/>
    <property type="match status" value="1"/>
</dbReference>
<evidence type="ECO:0000256" key="4">
    <source>
        <dbReference type="ARBA" id="ARBA00023163"/>
    </source>
</evidence>
<dbReference type="GO" id="GO:0043565">
    <property type="term" value="F:sequence-specific DNA binding"/>
    <property type="evidence" value="ECO:0007669"/>
    <property type="project" value="TreeGrafter"/>
</dbReference>
<dbReference type="Pfam" id="PF03466">
    <property type="entry name" value="LysR_substrate"/>
    <property type="match status" value="1"/>
</dbReference>
<dbReference type="GO" id="GO:0003700">
    <property type="term" value="F:DNA-binding transcription factor activity"/>
    <property type="evidence" value="ECO:0007669"/>
    <property type="project" value="InterPro"/>
</dbReference>
<organism evidence="6 7">
    <name type="scientific">Stenotrophomonas chelatiphaga</name>
    <dbReference type="NCBI Taxonomy" id="517011"/>
    <lineage>
        <taxon>Bacteria</taxon>
        <taxon>Pseudomonadati</taxon>
        <taxon>Pseudomonadota</taxon>
        <taxon>Gammaproteobacteria</taxon>
        <taxon>Lysobacterales</taxon>
        <taxon>Lysobacteraceae</taxon>
        <taxon>Stenotrophomonas</taxon>
    </lineage>
</organism>
<evidence type="ECO:0000259" key="5">
    <source>
        <dbReference type="PROSITE" id="PS50931"/>
    </source>
</evidence>
<dbReference type="InterPro" id="IPR005119">
    <property type="entry name" value="LysR_subst-bd"/>
</dbReference>
<keyword evidence="2" id="KW-0805">Transcription regulation</keyword>
<dbReference type="InterPro" id="IPR000847">
    <property type="entry name" value="LysR_HTH_N"/>
</dbReference>
<dbReference type="RefSeq" id="WP_057507581.1">
    <property type="nucleotide sequence ID" value="NZ_LDJK01000013.1"/>
</dbReference>
<dbReference type="GO" id="GO:0006351">
    <property type="term" value="P:DNA-templated transcription"/>
    <property type="evidence" value="ECO:0007669"/>
    <property type="project" value="TreeGrafter"/>
</dbReference>
<dbReference type="Pfam" id="PF00126">
    <property type="entry name" value="HTH_1"/>
    <property type="match status" value="1"/>
</dbReference>
<sequence length="306" mass="33128">MNLLQLIRTFTRTAEAGSIAGAARALGISATAVGQNISRLEAHLGVRLFNRSTRSLSLSEAGALYLAKVQHIEADLAGAQAAISSGDIEPVGPLRIGCSRAFGRHVLAPMLPALQRRYPQLQLELRLSDRAVRHAEESVDVSIRIGAQLQDGLVARPLARIPFVFCAAPSYLERAGTPTSPEQLADHRALLFRFPADGRPLRWGLVGEQGRVEATMQPGMICDDIDALAELAAAGGGITRLAAFVAEPYLRDGRLQAVLGDDPAWRPEPMEMFFCLSDRRDFTARIRVLFEHLQAGLPVAWQVPAG</sequence>
<dbReference type="InterPro" id="IPR036388">
    <property type="entry name" value="WH-like_DNA-bd_sf"/>
</dbReference>
<dbReference type="PATRIC" id="fig|517011.3.peg.456"/>
<dbReference type="Gene3D" id="3.40.190.290">
    <property type="match status" value="1"/>
</dbReference>
<accession>A0A0R0DCX5</accession>
<protein>
    <submittedName>
        <fullName evidence="6">LysR family transcriptional regulator</fullName>
    </submittedName>
</protein>
<evidence type="ECO:0000256" key="2">
    <source>
        <dbReference type="ARBA" id="ARBA00023015"/>
    </source>
</evidence>
<gene>
    <name evidence="6" type="ORF">ABB28_05045</name>
</gene>
<proteinExistence type="inferred from homology"/>
<dbReference type="FunFam" id="1.10.10.10:FF:000001">
    <property type="entry name" value="LysR family transcriptional regulator"/>
    <property type="match status" value="1"/>
</dbReference>
<dbReference type="SUPFAM" id="SSF53850">
    <property type="entry name" value="Periplasmic binding protein-like II"/>
    <property type="match status" value="1"/>
</dbReference>
<dbReference type="Proteomes" id="UP000051386">
    <property type="component" value="Unassembled WGS sequence"/>
</dbReference>
<dbReference type="CDD" id="cd08422">
    <property type="entry name" value="PBP2_CrgA_like"/>
    <property type="match status" value="1"/>
</dbReference>
<dbReference type="AlphaFoldDB" id="A0A0R0DCX5"/>
<dbReference type="InterPro" id="IPR058163">
    <property type="entry name" value="LysR-type_TF_proteobact-type"/>
</dbReference>
<name>A0A0R0DCX5_9GAMM</name>
<dbReference type="PROSITE" id="PS50931">
    <property type="entry name" value="HTH_LYSR"/>
    <property type="match status" value="1"/>
</dbReference>
<keyword evidence="4" id="KW-0804">Transcription</keyword>
<dbReference type="PANTHER" id="PTHR30537">
    <property type="entry name" value="HTH-TYPE TRANSCRIPTIONAL REGULATOR"/>
    <property type="match status" value="1"/>
</dbReference>
<evidence type="ECO:0000256" key="1">
    <source>
        <dbReference type="ARBA" id="ARBA00009437"/>
    </source>
</evidence>
<keyword evidence="3" id="KW-0238">DNA-binding</keyword>
<dbReference type="Gene3D" id="1.10.10.10">
    <property type="entry name" value="Winged helix-like DNA-binding domain superfamily/Winged helix DNA-binding domain"/>
    <property type="match status" value="1"/>
</dbReference>
<dbReference type="PANTHER" id="PTHR30537:SF17">
    <property type="entry name" value="LYSR-FAMILY REGULATORY PROTEIN"/>
    <property type="match status" value="1"/>
</dbReference>
<dbReference type="EMBL" id="LDJK01000013">
    <property type="protein sequence ID" value="KRG75713.1"/>
    <property type="molecule type" value="Genomic_DNA"/>
</dbReference>
<evidence type="ECO:0000313" key="6">
    <source>
        <dbReference type="EMBL" id="KRG75713.1"/>
    </source>
</evidence>
<reference evidence="6 7" key="1">
    <citation type="submission" date="2015-05" db="EMBL/GenBank/DDBJ databases">
        <title>Genome sequencing and analysis of members of genus Stenotrophomonas.</title>
        <authorList>
            <person name="Patil P.P."/>
            <person name="Midha S."/>
            <person name="Patil P.B."/>
        </authorList>
    </citation>
    <scope>NUCLEOTIDE SEQUENCE [LARGE SCALE GENOMIC DNA]</scope>
    <source>
        <strain evidence="6 7">DSM 21508</strain>
    </source>
</reference>
<dbReference type="InterPro" id="IPR036390">
    <property type="entry name" value="WH_DNA-bd_sf"/>
</dbReference>
<evidence type="ECO:0000313" key="7">
    <source>
        <dbReference type="Proteomes" id="UP000051386"/>
    </source>
</evidence>
<comment type="similarity">
    <text evidence="1">Belongs to the LysR transcriptional regulatory family.</text>
</comment>
<evidence type="ECO:0000256" key="3">
    <source>
        <dbReference type="ARBA" id="ARBA00023125"/>
    </source>
</evidence>
<feature type="domain" description="HTH lysR-type" evidence="5">
    <location>
        <begin position="1"/>
        <end position="59"/>
    </location>
</feature>
<keyword evidence="7" id="KW-1185">Reference proteome</keyword>